<dbReference type="InterPro" id="IPR025846">
    <property type="entry name" value="TBL_N"/>
</dbReference>
<dbReference type="AlphaFoldDB" id="A0AAQ3N2W3"/>
<evidence type="ECO:0000259" key="9">
    <source>
        <dbReference type="Pfam" id="PF14416"/>
    </source>
</evidence>
<evidence type="ECO:0008006" key="12">
    <source>
        <dbReference type="Google" id="ProtNLM"/>
    </source>
</evidence>
<proteinExistence type="inferred from homology"/>
<evidence type="ECO:0000256" key="7">
    <source>
        <dbReference type="SAM" id="SignalP"/>
    </source>
</evidence>
<evidence type="ECO:0000259" key="8">
    <source>
        <dbReference type="Pfam" id="PF13839"/>
    </source>
</evidence>
<evidence type="ECO:0000256" key="1">
    <source>
        <dbReference type="ARBA" id="ARBA00004167"/>
    </source>
</evidence>
<dbReference type="GO" id="GO:0005794">
    <property type="term" value="C:Golgi apparatus"/>
    <property type="evidence" value="ECO:0007669"/>
    <property type="project" value="TreeGrafter"/>
</dbReference>
<evidence type="ECO:0000256" key="2">
    <source>
        <dbReference type="ARBA" id="ARBA00007727"/>
    </source>
</evidence>
<comment type="subcellular location">
    <subcellularLocation>
        <location evidence="1">Membrane</location>
        <topology evidence="1">Single-pass membrane protein</topology>
    </subcellularLocation>
</comment>
<dbReference type="InterPro" id="IPR029962">
    <property type="entry name" value="TBL"/>
</dbReference>
<dbReference type="EMBL" id="CP144693">
    <property type="protein sequence ID" value="WVZ01570.1"/>
    <property type="molecule type" value="Genomic_DNA"/>
</dbReference>
<dbReference type="Proteomes" id="UP001374535">
    <property type="component" value="Chromosome 8"/>
</dbReference>
<dbReference type="PANTHER" id="PTHR32285">
    <property type="entry name" value="PROTEIN TRICHOME BIREFRINGENCE-LIKE 9-RELATED"/>
    <property type="match status" value="1"/>
</dbReference>
<keyword evidence="7" id="KW-0732">Signal</keyword>
<dbReference type="Pfam" id="PF14416">
    <property type="entry name" value="PMR5N"/>
    <property type="match status" value="1"/>
</dbReference>
<dbReference type="PANTHER" id="PTHR32285:SF30">
    <property type="entry name" value="PROTEIN TRICHOME BIREFRINGENCE-LIKE 42"/>
    <property type="match status" value="1"/>
</dbReference>
<dbReference type="GO" id="GO:0016020">
    <property type="term" value="C:membrane"/>
    <property type="evidence" value="ECO:0007669"/>
    <property type="project" value="UniProtKB-SubCell"/>
</dbReference>
<keyword evidence="6" id="KW-0472">Membrane</keyword>
<gene>
    <name evidence="10" type="ORF">V8G54_027639</name>
</gene>
<feature type="signal peptide" evidence="7">
    <location>
        <begin position="1"/>
        <end position="19"/>
    </location>
</feature>
<protein>
    <recommendedName>
        <fullName evidence="12">Trichome birefringence-like N-terminal domain-containing protein</fullName>
    </recommendedName>
</protein>
<feature type="chain" id="PRO_5042976622" description="Trichome birefringence-like N-terminal domain-containing protein" evidence="7">
    <location>
        <begin position="20"/>
        <end position="342"/>
    </location>
</feature>
<keyword evidence="3" id="KW-0812">Transmembrane</keyword>
<sequence>MQFEMVFTLLLCPLLLSSAFVWALAPLPPYQGCDFSEGKWVIDEPSSHPLYDASRDCPFIGQGFDCLRNGRPDNEYLNYRWKPSGCDLPRFDGKKFLERNTGKKIMFVGDSISNNMWQSLTCLLHIAVPNSTYISTTQTQQLLVFSFPVVEYKASIMWLKNGFLVDLVIDKEKGRILKLDTISSGDQWKGVDDTLKRNETFDLSYLFGTELIKDMDHMEAFKIGLTTWAKWVDSNIDPSKTRVLFQGIAASHVDKKGCLRQTKPEEGAMAAYPGVDIVKTVISNMANPVELLDITVLTQLRRDGHPSIYTGRGTSFDDCSHWCLAGVPDAWNEILYAVLLGN</sequence>
<organism evidence="10 11">
    <name type="scientific">Vigna mungo</name>
    <name type="common">Black gram</name>
    <name type="synonym">Phaseolus mungo</name>
    <dbReference type="NCBI Taxonomy" id="3915"/>
    <lineage>
        <taxon>Eukaryota</taxon>
        <taxon>Viridiplantae</taxon>
        <taxon>Streptophyta</taxon>
        <taxon>Embryophyta</taxon>
        <taxon>Tracheophyta</taxon>
        <taxon>Spermatophyta</taxon>
        <taxon>Magnoliopsida</taxon>
        <taxon>eudicotyledons</taxon>
        <taxon>Gunneridae</taxon>
        <taxon>Pentapetalae</taxon>
        <taxon>rosids</taxon>
        <taxon>fabids</taxon>
        <taxon>Fabales</taxon>
        <taxon>Fabaceae</taxon>
        <taxon>Papilionoideae</taxon>
        <taxon>50 kb inversion clade</taxon>
        <taxon>NPAAA clade</taxon>
        <taxon>indigoferoid/millettioid clade</taxon>
        <taxon>Phaseoleae</taxon>
        <taxon>Vigna</taxon>
    </lineage>
</organism>
<keyword evidence="5" id="KW-1133">Transmembrane helix</keyword>
<evidence type="ECO:0000313" key="10">
    <source>
        <dbReference type="EMBL" id="WVZ01570.1"/>
    </source>
</evidence>
<evidence type="ECO:0000256" key="4">
    <source>
        <dbReference type="ARBA" id="ARBA00022968"/>
    </source>
</evidence>
<comment type="similarity">
    <text evidence="2">Belongs to the PC-esterase family. TBL subfamily.</text>
</comment>
<feature type="domain" description="Trichome birefringence-like N-terminal" evidence="9">
    <location>
        <begin position="32"/>
        <end position="87"/>
    </location>
</feature>
<keyword evidence="11" id="KW-1185">Reference proteome</keyword>
<dbReference type="InterPro" id="IPR026057">
    <property type="entry name" value="TBL_C"/>
</dbReference>
<evidence type="ECO:0000313" key="11">
    <source>
        <dbReference type="Proteomes" id="UP001374535"/>
    </source>
</evidence>
<keyword evidence="4" id="KW-0735">Signal-anchor</keyword>
<dbReference type="Pfam" id="PF13839">
    <property type="entry name" value="PC-Esterase"/>
    <property type="match status" value="1"/>
</dbReference>
<evidence type="ECO:0000256" key="5">
    <source>
        <dbReference type="ARBA" id="ARBA00022989"/>
    </source>
</evidence>
<feature type="domain" description="Trichome birefringence-like C-terminal" evidence="8">
    <location>
        <begin position="88"/>
        <end position="337"/>
    </location>
</feature>
<evidence type="ECO:0000256" key="6">
    <source>
        <dbReference type="ARBA" id="ARBA00023136"/>
    </source>
</evidence>
<accession>A0AAQ3N2W3</accession>
<dbReference type="GO" id="GO:0016413">
    <property type="term" value="F:O-acetyltransferase activity"/>
    <property type="evidence" value="ECO:0007669"/>
    <property type="project" value="InterPro"/>
</dbReference>
<reference evidence="10 11" key="1">
    <citation type="journal article" date="2023" name="Life. Sci Alliance">
        <title>Evolutionary insights into 3D genome organization and epigenetic landscape of Vigna mungo.</title>
        <authorList>
            <person name="Junaid A."/>
            <person name="Singh B."/>
            <person name="Bhatia S."/>
        </authorList>
    </citation>
    <scope>NUCLEOTIDE SEQUENCE [LARGE SCALE GENOMIC DNA]</scope>
    <source>
        <strain evidence="10">Urdbean</strain>
    </source>
</reference>
<evidence type="ECO:0000256" key="3">
    <source>
        <dbReference type="ARBA" id="ARBA00022692"/>
    </source>
</evidence>
<name>A0AAQ3N2W3_VIGMU</name>